<organism evidence="1">
    <name type="scientific">Dulem virus 32</name>
    <dbReference type="NCBI Taxonomy" id="3145750"/>
    <lineage>
        <taxon>Viruses</taxon>
        <taxon>Duplodnaviria</taxon>
        <taxon>Heunggongvirae</taxon>
        <taxon>Uroviricota</taxon>
        <taxon>Caudoviricetes</taxon>
    </lineage>
</organism>
<protein>
    <submittedName>
        <fullName evidence="1">Uncharacterized protein</fullName>
    </submittedName>
</protein>
<proteinExistence type="predicted"/>
<name>A0AAU8B0G6_9CAUD</name>
<dbReference type="EMBL" id="PP511597">
    <property type="protein sequence ID" value="XCD05777.1"/>
    <property type="molecule type" value="Genomic_DNA"/>
</dbReference>
<evidence type="ECO:0000313" key="1">
    <source>
        <dbReference type="EMBL" id="XCD05777.1"/>
    </source>
</evidence>
<sequence length="76" mass="8017">MSGIEAAAKKGRRELLEALRDDIARRFDAGIPDREAASLSLRLLAISEELDGVIATEGADEIAEAAATPDAPWPTA</sequence>
<accession>A0AAU8B0G6</accession>
<reference evidence="1" key="1">
    <citation type="submission" date="2024-03" db="EMBL/GenBank/DDBJ databases">
        <title>Diverse circular DNA viruses in blood, oral, and fecal samples of captive lemurs.</title>
        <authorList>
            <person name="Paietta E.N."/>
            <person name="Kraberger S."/>
            <person name="Lund M.C."/>
            <person name="Custer J.M."/>
            <person name="Vargas K.M."/>
            <person name="Ehmke E.E."/>
            <person name="Yoder A.D."/>
            <person name="Varsani A."/>
        </authorList>
    </citation>
    <scope>NUCLEOTIDE SEQUENCE</scope>
    <source>
        <strain evidence="1">Duke_24SF_91</strain>
    </source>
</reference>